<dbReference type="OrthoDB" id="448481at2"/>
<accession>A0A6N8FST2</accession>
<dbReference type="AlphaFoldDB" id="A0A6N8FST2"/>
<organism evidence="1 2">
    <name type="scientific">Gloeocapsopsis dulcis AAB1 = 1H9</name>
    <dbReference type="NCBI Taxonomy" id="1433147"/>
    <lineage>
        <taxon>Bacteria</taxon>
        <taxon>Bacillati</taxon>
        <taxon>Cyanobacteriota</taxon>
        <taxon>Cyanophyceae</taxon>
        <taxon>Oscillatoriophycideae</taxon>
        <taxon>Chroococcales</taxon>
        <taxon>Chroococcaceae</taxon>
        <taxon>Gloeocapsopsis</taxon>
        <taxon>Gloeocapsopsis dulcis</taxon>
    </lineage>
</organism>
<evidence type="ECO:0000313" key="2">
    <source>
        <dbReference type="Proteomes" id="UP000441797"/>
    </source>
</evidence>
<dbReference type="Proteomes" id="UP000441797">
    <property type="component" value="Unassembled WGS sequence"/>
</dbReference>
<comment type="caution">
    <text evidence="1">The sequence shown here is derived from an EMBL/GenBank/DDBJ whole genome shotgun (WGS) entry which is preliminary data.</text>
</comment>
<keyword evidence="2" id="KW-1185">Reference proteome</keyword>
<gene>
    <name evidence="1" type="ORF">BWI75_06025</name>
</gene>
<protein>
    <submittedName>
        <fullName evidence="1">Uncharacterized protein</fullName>
    </submittedName>
</protein>
<dbReference type="EMBL" id="NAPY01000006">
    <property type="protein sequence ID" value="MUL35919.1"/>
    <property type="molecule type" value="Genomic_DNA"/>
</dbReference>
<dbReference type="RefSeq" id="WP_105222017.1">
    <property type="nucleotide sequence ID" value="NZ_CAWNSU010000122.1"/>
</dbReference>
<name>A0A6N8FST2_9CHRO</name>
<reference evidence="1 2" key="1">
    <citation type="journal article" date="2019" name="Front. Microbiol.">
        <title>Genomic Features for Desiccation Tolerance and Sugar Biosynthesis in the Extremophile Gloeocapsopsis sp. UTEX B3054.</title>
        <authorList>
            <person name="Urrejola C."/>
            <person name="Alcorta J."/>
            <person name="Salas L."/>
            <person name="Vasquez M."/>
            <person name="Polz M.F."/>
            <person name="Vicuna R."/>
            <person name="Diez B."/>
        </authorList>
    </citation>
    <scope>NUCLEOTIDE SEQUENCE [LARGE SCALE GENOMIC DNA]</scope>
    <source>
        <strain evidence="1 2">1H9</strain>
    </source>
</reference>
<proteinExistence type="predicted"/>
<evidence type="ECO:0000313" key="1">
    <source>
        <dbReference type="EMBL" id="MUL35919.1"/>
    </source>
</evidence>
<sequence length="379" mass="43939">MLNISLEPTLNLKKSIKFDEQIQIKNKYYWLKNQKRNLSSKIQGNEIVQQIISNPLLLTLLRLVFEETGEIPPSRVRLYDAGLQILLTQWDDAKDVGDETYKKMTLNQKEGLLSYLAWMTYVEGEYFVKQQQLEQYITQYIQKISKTKIQPELATRQSKQVLQSLQAQHRLFSEWTPGIYAFSDLSFHEYLAAKAIVEGYAFKKIEQSLKYLVEQLTENRWHQIGVLVAAMLPNADYLLILIKQKIDVFIEKKLSVQPFLTWLEEKSVSINNIYSPAAFRAFCIECILGIETEISCGLDHNLSIDLTANSTKLNDIFLELQKCRFSVSQKQILQQYSELSRVLFDSMEHAGNVTNIIQEELKQTLFLPEKFTSLLEVSA</sequence>